<evidence type="ECO:0000313" key="1">
    <source>
        <dbReference type="EMBL" id="AWY09373.1"/>
    </source>
</evidence>
<dbReference type="EMBL" id="MH015256">
    <property type="protein sequence ID" value="AWY09373.1"/>
    <property type="molecule type" value="Genomic_DNA"/>
</dbReference>
<proteinExistence type="predicted"/>
<dbReference type="Proteomes" id="UP000250784">
    <property type="component" value="Segment"/>
</dbReference>
<organism evidence="1 2">
    <name type="scientific">Ruegeria phage vB_RpoP-V13</name>
    <dbReference type="NCBI Taxonomy" id="2218612"/>
    <lineage>
        <taxon>Viruses</taxon>
        <taxon>Duplodnaviria</taxon>
        <taxon>Heunggongvirae</taxon>
        <taxon>Uroviricota</taxon>
        <taxon>Caudoviricetes</taxon>
        <taxon>Schitoviridae</taxon>
        <taxon>Rhodovirinae</taxon>
        <taxon>Pomeroyivirus</taxon>
        <taxon>Pomeroyivirus V13</taxon>
    </lineage>
</organism>
<keyword evidence="2" id="KW-1185">Reference proteome</keyword>
<evidence type="ECO:0000313" key="2">
    <source>
        <dbReference type="Proteomes" id="UP000250784"/>
    </source>
</evidence>
<name>A0A2Z4QHE6_9CAUD</name>
<protein>
    <submittedName>
        <fullName evidence="1">Uncharacterized protein</fullName>
    </submittedName>
</protein>
<gene>
    <name evidence="1" type="ORF">vBRpoPV13_16</name>
</gene>
<accession>A0A2Z4QHE6</accession>
<sequence length="66" mass="7752">MTKQVQRYFYLEDTSSTIFWSLTEQEDRPDLIFLGSSMNPNIRMTAAVMAKGQLKREHGWKVKELV</sequence>
<reference evidence="1 2" key="1">
    <citation type="submission" date="2018-03" db="EMBL/GenBank/DDBJ databases">
        <title>Diverse roseophage infecting Ruegeria pomeroyi DSS-3.</title>
        <authorList>
            <person name="Zhan Y."/>
            <person name="Chen F."/>
            <person name="Wommack E."/>
            <person name="Nasko D."/>
        </authorList>
    </citation>
    <scope>NUCLEOTIDE SEQUENCE [LARGE SCALE GENOMIC DNA]</scope>
</reference>